<dbReference type="Pfam" id="PF12864">
    <property type="entry name" value="DUF3822"/>
    <property type="match status" value="1"/>
</dbReference>
<dbReference type="InterPro" id="IPR024213">
    <property type="entry name" value="DUF3822"/>
</dbReference>
<dbReference type="CDD" id="cd24013">
    <property type="entry name" value="ASKHA_ATPase_BT3980-like"/>
    <property type="match status" value="1"/>
</dbReference>
<name>A0ABQ1QTT9_9FLAO</name>
<evidence type="ECO:0008006" key="3">
    <source>
        <dbReference type="Google" id="ProtNLM"/>
    </source>
</evidence>
<dbReference type="RefSeq" id="WP_262890081.1">
    <property type="nucleotide sequence ID" value="NZ_BMFH01000001.1"/>
</dbReference>
<keyword evidence="2" id="KW-1185">Reference proteome</keyword>
<accession>A0ABQ1QTT9</accession>
<protein>
    <recommendedName>
        <fullName evidence="3">DUF3822 family protein</fullName>
    </recommendedName>
</protein>
<gene>
    <name evidence="1" type="ORF">GCM10011361_06250</name>
</gene>
<dbReference type="EMBL" id="BMFH01000001">
    <property type="protein sequence ID" value="GGD41937.1"/>
    <property type="molecule type" value="Genomic_DNA"/>
</dbReference>
<reference evidence="2" key="1">
    <citation type="journal article" date="2019" name="Int. J. Syst. Evol. Microbiol.">
        <title>The Global Catalogue of Microorganisms (GCM) 10K type strain sequencing project: providing services to taxonomists for standard genome sequencing and annotation.</title>
        <authorList>
            <consortium name="The Broad Institute Genomics Platform"/>
            <consortium name="The Broad Institute Genome Sequencing Center for Infectious Disease"/>
            <person name="Wu L."/>
            <person name="Ma J."/>
        </authorList>
    </citation>
    <scope>NUCLEOTIDE SEQUENCE [LARGE SCALE GENOMIC DNA]</scope>
    <source>
        <strain evidence="2">CGMCC 1.12606</strain>
    </source>
</reference>
<dbReference type="Gene3D" id="3.30.420.250">
    <property type="match status" value="1"/>
</dbReference>
<evidence type="ECO:0000313" key="1">
    <source>
        <dbReference type="EMBL" id="GGD41937.1"/>
    </source>
</evidence>
<sequence length="279" mass="32075">MTKKETNNNSREDLILEDYYHLSIQVSLNGLSFCILDSIGKKIVRTGSQRYSSRLNPFEAEKELKSFIKAEGITDYAFSEVVVVHRNDLFSLVPKVLFDPGELPNYLKYNAKILANDLLEYDEIPSFDLMNVYVPFVNINNTIYDFFGDFEFKHHGTVLIESLLGSAAGSNEAVCYAYVTPEELDLIVLQQKKLVFYNNFTYNTPEGFLYYILFTMEQLELDTEEAKLRVFGSIEEGDELFDLCQEYIQNVSLYLPDLPAELSGEGIEFQHNYLEINAL</sequence>
<proteinExistence type="predicted"/>
<dbReference type="Gene3D" id="3.30.420.260">
    <property type="match status" value="1"/>
</dbReference>
<dbReference type="Proteomes" id="UP000625780">
    <property type="component" value="Unassembled WGS sequence"/>
</dbReference>
<evidence type="ECO:0000313" key="2">
    <source>
        <dbReference type="Proteomes" id="UP000625780"/>
    </source>
</evidence>
<comment type="caution">
    <text evidence="1">The sequence shown here is derived from an EMBL/GenBank/DDBJ whole genome shotgun (WGS) entry which is preliminary data.</text>
</comment>
<organism evidence="1 2">
    <name type="scientific">Muriicola marianensis</name>
    <dbReference type="NCBI Taxonomy" id="1324801"/>
    <lineage>
        <taxon>Bacteria</taxon>
        <taxon>Pseudomonadati</taxon>
        <taxon>Bacteroidota</taxon>
        <taxon>Flavobacteriia</taxon>
        <taxon>Flavobacteriales</taxon>
        <taxon>Flavobacteriaceae</taxon>
        <taxon>Muriicola</taxon>
    </lineage>
</organism>